<proteinExistence type="predicted"/>
<sequence>MVALPHRGILQYLFVTFALLTLAFAVDDGPPLSVEDLRMYRMASPVGYMTKMYAWGDERLEASLRENLNHYRDRYDNDKAQSHQFSPETTLTFVQDLHNQAKEGPGVMVWEDPEASSSKSILSWLKPKSRAKRPIYYSSVITPESSLGQRGGLQPTEKHPYGKVAFAFWKYDKGHVQLFRMNTFILQGRPKDWNLRKLNEVIPIPLKQVIKVH</sequence>
<protein>
    <recommendedName>
        <fullName evidence="4">Effector family protein Eff1</fullName>
    </recommendedName>
</protein>
<dbReference type="EMBL" id="OOIN01000017">
    <property type="protein sequence ID" value="SPO27309.1"/>
    <property type="molecule type" value="Genomic_DNA"/>
</dbReference>
<evidence type="ECO:0000313" key="3">
    <source>
        <dbReference type="Proteomes" id="UP000324022"/>
    </source>
</evidence>
<keyword evidence="1" id="KW-0732">Signal</keyword>
<name>A0A5C3EDS0_9BASI</name>
<keyword evidence="3" id="KW-1185">Reference proteome</keyword>
<evidence type="ECO:0008006" key="4">
    <source>
        <dbReference type="Google" id="ProtNLM"/>
    </source>
</evidence>
<feature type="chain" id="PRO_5023147816" description="Effector family protein Eff1" evidence="1">
    <location>
        <begin position="26"/>
        <end position="213"/>
    </location>
</feature>
<feature type="signal peptide" evidence="1">
    <location>
        <begin position="1"/>
        <end position="25"/>
    </location>
</feature>
<dbReference type="Proteomes" id="UP000324022">
    <property type="component" value="Unassembled WGS sequence"/>
</dbReference>
<dbReference type="AlphaFoldDB" id="A0A5C3EDS0"/>
<organism evidence="2 3">
    <name type="scientific">Ustilago trichophora</name>
    <dbReference type="NCBI Taxonomy" id="86804"/>
    <lineage>
        <taxon>Eukaryota</taxon>
        <taxon>Fungi</taxon>
        <taxon>Dikarya</taxon>
        <taxon>Basidiomycota</taxon>
        <taxon>Ustilaginomycotina</taxon>
        <taxon>Ustilaginomycetes</taxon>
        <taxon>Ustilaginales</taxon>
        <taxon>Ustilaginaceae</taxon>
        <taxon>Ustilago</taxon>
    </lineage>
</organism>
<evidence type="ECO:0000256" key="1">
    <source>
        <dbReference type="SAM" id="SignalP"/>
    </source>
</evidence>
<evidence type="ECO:0000313" key="2">
    <source>
        <dbReference type="EMBL" id="SPO27309.1"/>
    </source>
</evidence>
<accession>A0A5C3EDS0</accession>
<reference evidence="2 3" key="1">
    <citation type="submission" date="2018-03" db="EMBL/GenBank/DDBJ databases">
        <authorList>
            <person name="Guldener U."/>
        </authorList>
    </citation>
    <scope>NUCLEOTIDE SEQUENCE [LARGE SCALE GENOMIC DNA]</scope>
    <source>
        <strain evidence="2 3">NBRC100155</strain>
    </source>
</reference>
<gene>
    <name evidence="2" type="ORF">UTRI_10426</name>
</gene>